<sequence>FDLLFTSVSPSNDLNSFLPACSPTNKKPSSPLQSMDPSSLLFSNNDIYTTVSSPLTASANLSRSSRRLRQLLTTKSPSSTT</sequence>
<dbReference type="EMBL" id="CAJOBH010055834">
    <property type="protein sequence ID" value="CAF4401091.1"/>
    <property type="molecule type" value="Genomic_DNA"/>
</dbReference>
<comment type="caution">
    <text evidence="4">The sequence shown here is derived from an EMBL/GenBank/DDBJ whole genome shotgun (WGS) entry which is preliminary data.</text>
</comment>
<gene>
    <name evidence="2" type="ORF">BYL167_LOCUS31551</name>
    <name evidence="4" type="ORF">OVN521_LOCUS50288</name>
    <name evidence="3" type="ORF">SMN809_LOCUS40730</name>
</gene>
<feature type="non-terminal residue" evidence="4">
    <location>
        <position position="81"/>
    </location>
</feature>
<accession>A0A821LRN5</accession>
<feature type="compositionally biased region" description="Polar residues" evidence="1">
    <location>
        <begin position="22"/>
        <end position="37"/>
    </location>
</feature>
<dbReference type="Proteomes" id="UP000663866">
    <property type="component" value="Unassembled WGS sequence"/>
</dbReference>
<evidence type="ECO:0000313" key="2">
    <source>
        <dbReference type="EMBL" id="CAF4401091.1"/>
    </source>
</evidence>
<evidence type="ECO:0000256" key="1">
    <source>
        <dbReference type="SAM" id="MobiDB-lite"/>
    </source>
</evidence>
<name>A0A821LRN5_9BILA</name>
<evidence type="ECO:0000313" key="3">
    <source>
        <dbReference type="EMBL" id="CAF4642032.1"/>
    </source>
</evidence>
<dbReference type="EMBL" id="CAJOBG010115039">
    <property type="protein sequence ID" value="CAF4755280.1"/>
    <property type="molecule type" value="Genomic_DNA"/>
</dbReference>
<proteinExistence type="predicted"/>
<keyword evidence="5" id="KW-1185">Reference proteome</keyword>
<dbReference type="Proteomes" id="UP000676336">
    <property type="component" value="Unassembled WGS sequence"/>
</dbReference>
<dbReference type="Proteomes" id="UP000681967">
    <property type="component" value="Unassembled WGS sequence"/>
</dbReference>
<dbReference type="EMBL" id="CAJOBI010113017">
    <property type="protein sequence ID" value="CAF4642032.1"/>
    <property type="molecule type" value="Genomic_DNA"/>
</dbReference>
<dbReference type="AlphaFoldDB" id="A0A821LRN5"/>
<evidence type="ECO:0000313" key="4">
    <source>
        <dbReference type="EMBL" id="CAF4755280.1"/>
    </source>
</evidence>
<evidence type="ECO:0000313" key="5">
    <source>
        <dbReference type="Proteomes" id="UP000663866"/>
    </source>
</evidence>
<feature type="non-terminal residue" evidence="4">
    <location>
        <position position="1"/>
    </location>
</feature>
<feature type="region of interest" description="Disordered" evidence="1">
    <location>
        <begin position="16"/>
        <end position="37"/>
    </location>
</feature>
<feature type="region of interest" description="Disordered" evidence="1">
    <location>
        <begin position="60"/>
        <end position="81"/>
    </location>
</feature>
<reference evidence="4" key="1">
    <citation type="submission" date="2021-02" db="EMBL/GenBank/DDBJ databases">
        <authorList>
            <person name="Nowell W R."/>
        </authorList>
    </citation>
    <scope>NUCLEOTIDE SEQUENCE</scope>
</reference>
<organism evidence="4 5">
    <name type="scientific">Rotaria magnacalcarata</name>
    <dbReference type="NCBI Taxonomy" id="392030"/>
    <lineage>
        <taxon>Eukaryota</taxon>
        <taxon>Metazoa</taxon>
        <taxon>Spiralia</taxon>
        <taxon>Gnathifera</taxon>
        <taxon>Rotifera</taxon>
        <taxon>Eurotatoria</taxon>
        <taxon>Bdelloidea</taxon>
        <taxon>Philodinida</taxon>
        <taxon>Philodinidae</taxon>
        <taxon>Rotaria</taxon>
    </lineage>
</organism>
<protein>
    <submittedName>
        <fullName evidence="4">Uncharacterized protein</fullName>
    </submittedName>
</protein>